<dbReference type="InterPro" id="IPR036866">
    <property type="entry name" value="RibonucZ/Hydroxyglut_hydro"/>
</dbReference>
<dbReference type="CDD" id="cd07726">
    <property type="entry name" value="ST1585-like_MBL-fold"/>
    <property type="match status" value="1"/>
</dbReference>
<name>T0DF48_ALIAG</name>
<proteinExistence type="predicted"/>
<accession>T0DF48</accession>
<dbReference type="RefSeq" id="WP_021295857.1">
    <property type="nucleotide sequence ID" value="NZ_AURB01000112.1"/>
</dbReference>
<dbReference type="InterPro" id="IPR037482">
    <property type="entry name" value="ST1585_MBL-fold"/>
</dbReference>
<protein>
    <submittedName>
        <fullName evidence="1">MBL fold metallo-hydrolase</fullName>
    </submittedName>
</protein>
<dbReference type="InterPro" id="IPR050855">
    <property type="entry name" value="NDM-1-like"/>
</dbReference>
<dbReference type="Proteomes" id="UP000829401">
    <property type="component" value="Chromosome"/>
</dbReference>
<dbReference type="Gene3D" id="3.60.15.10">
    <property type="entry name" value="Ribonuclease Z/Hydroxyacylglutathione hydrolase-like"/>
    <property type="match status" value="1"/>
</dbReference>
<dbReference type="PANTHER" id="PTHR42951">
    <property type="entry name" value="METALLO-BETA-LACTAMASE DOMAIN-CONTAINING"/>
    <property type="match status" value="1"/>
</dbReference>
<dbReference type="STRING" id="1356854.N007_00600"/>
<dbReference type="Pfam" id="PF00753">
    <property type="entry name" value="Lactamase_B"/>
    <property type="match status" value="1"/>
</dbReference>
<dbReference type="KEGG" id="aaco:K1I37_08155"/>
<dbReference type="EMBL" id="CP080467">
    <property type="protein sequence ID" value="UNO50429.1"/>
    <property type="molecule type" value="Genomic_DNA"/>
</dbReference>
<dbReference type="SMART" id="SM00849">
    <property type="entry name" value="Lactamase_B"/>
    <property type="match status" value="1"/>
</dbReference>
<reference evidence="2" key="1">
    <citation type="journal article" date="2022" name="G3 (Bethesda)">
        <title>Unveiling the complete genome sequence of Alicyclobacillus acidoterrestris DSM 3922T, a taint-producing strain.</title>
        <authorList>
            <person name="Leonardo I.C."/>
            <person name="Barreto Crespo M.T."/>
            <person name="Gaspar F.B."/>
        </authorList>
    </citation>
    <scope>NUCLEOTIDE SEQUENCE [LARGE SCALE GENOMIC DNA]</scope>
    <source>
        <strain evidence="2">DSM 3922</strain>
    </source>
</reference>
<dbReference type="PANTHER" id="PTHR42951:SF22">
    <property type="entry name" value="METALLO BETA-LACTAMASE SUPERFAMILY LIPOPROTEIN"/>
    <property type="match status" value="1"/>
</dbReference>
<accession>A0A9E6ZR96</accession>
<dbReference type="AlphaFoldDB" id="T0DF48"/>
<dbReference type="OrthoDB" id="9761531at2"/>
<dbReference type="eggNOG" id="COG0491">
    <property type="taxonomic scope" value="Bacteria"/>
</dbReference>
<sequence length="320" mass="35196">MQIQAFPKPVQMRGDIWQIDLLEQGRPCRTGAYVILDERPTVIETGAATSHDALCHGLAALGLAPKDLAYVIVTHVHLDHAGGAGHLLTLAPQAKLVVHPRGARHMADPSKLWASAAQVYGQETDALFGSMLPIPQDNILVRHHEDTLSIGKRTLRFFDSPGHAKHHFTILSEEDGVLFAGDAAGIRYRTGFTGFPFEFIAPSSSPIDFDPTAIHHTLTMLQDLPFDWIYHTHFGASAKAAAIHDTGRLVDAYAAMIDKIYGPGIELETVMDELRRLLMADLEAQGHLPQNLDALDIDIRLDAMGLIYYAEAQRRTHNPS</sequence>
<dbReference type="InterPro" id="IPR001279">
    <property type="entry name" value="Metallo-B-lactamas"/>
</dbReference>
<dbReference type="SUPFAM" id="SSF56281">
    <property type="entry name" value="Metallo-hydrolase/oxidoreductase"/>
    <property type="match status" value="1"/>
</dbReference>
<gene>
    <name evidence="1" type="ORF">K1I37_08155</name>
</gene>
<evidence type="ECO:0000313" key="2">
    <source>
        <dbReference type="Proteomes" id="UP000829401"/>
    </source>
</evidence>
<organism evidence="1 2">
    <name type="scientific">Alicyclobacillus acidoterrestris (strain ATCC 49025 / DSM 3922 / CIP 106132 / NCIMB 13137 / GD3B)</name>
    <dbReference type="NCBI Taxonomy" id="1356854"/>
    <lineage>
        <taxon>Bacteria</taxon>
        <taxon>Bacillati</taxon>
        <taxon>Bacillota</taxon>
        <taxon>Bacilli</taxon>
        <taxon>Bacillales</taxon>
        <taxon>Alicyclobacillaceae</taxon>
        <taxon>Alicyclobacillus</taxon>
    </lineage>
</organism>
<evidence type="ECO:0000313" key="1">
    <source>
        <dbReference type="EMBL" id="UNO50429.1"/>
    </source>
</evidence>
<keyword evidence="2" id="KW-1185">Reference proteome</keyword>